<gene>
    <name evidence="1" type="ORF">GCM10010191_03780</name>
</gene>
<dbReference type="Proteomes" id="UP001501231">
    <property type="component" value="Unassembled WGS sequence"/>
</dbReference>
<proteinExistence type="predicted"/>
<sequence>MPAAGGEEGGDLAPRTASPHCQIYYFSDHHLANLALCPDTITAAHRISVRYLHNLFQDE</sequence>
<protein>
    <submittedName>
        <fullName evidence="1">Uncharacterized protein</fullName>
    </submittedName>
</protein>
<dbReference type="EMBL" id="BAAARW010000001">
    <property type="protein sequence ID" value="GAA2399855.1"/>
    <property type="molecule type" value="Genomic_DNA"/>
</dbReference>
<keyword evidence="2" id="KW-1185">Reference proteome</keyword>
<organism evidence="1 2">
    <name type="scientific">Actinomadura vinacea</name>
    <dbReference type="NCBI Taxonomy" id="115336"/>
    <lineage>
        <taxon>Bacteria</taxon>
        <taxon>Bacillati</taxon>
        <taxon>Actinomycetota</taxon>
        <taxon>Actinomycetes</taxon>
        <taxon>Streptosporangiales</taxon>
        <taxon>Thermomonosporaceae</taxon>
        <taxon>Actinomadura</taxon>
    </lineage>
</organism>
<dbReference type="RefSeq" id="WP_344586519.1">
    <property type="nucleotide sequence ID" value="NZ_BAAARW010000001.1"/>
</dbReference>
<evidence type="ECO:0000313" key="2">
    <source>
        <dbReference type="Proteomes" id="UP001501231"/>
    </source>
</evidence>
<evidence type="ECO:0000313" key="1">
    <source>
        <dbReference type="EMBL" id="GAA2399855.1"/>
    </source>
</evidence>
<comment type="caution">
    <text evidence="1">The sequence shown here is derived from an EMBL/GenBank/DDBJ whole genome shotgun (WGS) entry which is preliminary data.</text>
</comment>
<reference evidence="2" key="1">
    <citation type="journal article" date="2019" name="Int. J. Syst. Evol. Microbiol.">
        <title>The Global Catalogue of Microorganisms (GCM) 10K type strain sequencing project: providing services to taxonomists for standard genome sequencing and annotation.</title>
        <authorList>
            <consortium name="The Broad Institute Genomics Platform"/>
            <consortium name="The Broad Institute Genome Sequencing Center for Infectious Disease"/>
            <person name="Wu L."/>
            <person name="Ma J."/>
        </authorList>
    </citation>
    <scope>NUCLEOTIDE SEQUENCE [LARGE SCALE GENOMIC DNA]</scope>
    <source>
        <strain evidence="2">JCM 3325</strain>
    </source>
</reference>
<name>A0ABP5VGH5_9ACTN</name>
<accession>A0ABP5VGH5</accession>